<comment type="similarity">
    <text evidence="1">Belongs to the PhzF family.</text>
</comment>
<dbReference type="Pfam" id="PF02567">
    <property type="entry name" value="PhzC-PhzF"/>
    <property type="match status" value="1"/>
</dbReference>
<reference evidence="4 5" key="1">
    <citation type="submission" date="2018-01" db="EMBL/GenBank/DDBJ databases">
        <title>Arthrobacter sp. nov., from glaciers in China.</title>
        <authorList>
            <person name="Liu Q."/>
            <person name="Xin Y.-H."/>
        </authorList>
    </citation>
    <scope>NUCLEOTIDE SEQUENCE [LARGE SCALE GENOMIC DNA]</scope>
    <source>
        <strain evidence="4 5">HLT2-12-2</strain>
    </source>
</reference>
<evidence type="ECO:0000313" key="4">
    <source>
        <dbReference type="EMBL" id="POH71632.1"/>
    </source>
</evidence>
<evidence type="ECO:0000256" key="2">
    <source>
        <dbReference type="ARBA" id="ARBA00023235"/>
    </source>
</evidence>
<feature type="region of interest" description="Disordered" evidence="3">
    <location>
        <begin position="1"/>
        <end position="28"/>
    </location>
</feature>
<keyword evidence="5" id="KW-1185">Reference proteome</keyword>
<keyword evidence="2" id="KW-0413">Isomerase</keyword>
<evidence type="ECO:0000256" key="1">
    <source>
        <dbReference type="ARBA" id="ARBA00008270"/>
    </source>
</evidence>
<dbReference type="AlphaFoldDB" id="A0A2S3ZRK8"/>
<organism evidence="4 5">
    <name type="scientific">Arthrobacter glacialis</name>
    <dbReference type="NCBI Taxonomy" id="1664"/>
    <lineage>
        <taxon>Bacteria</taxon>
        <taxon>Bacillati</taxon>
        <taxon>Actinomycetota</taxon>
        <taxon>Actinomycetes</taxon>
        <taxon>Micrococcales</taxon>
        <taxon>Micrococcaceae</taxon>
        <taxon>Arthrobacter</taxon>
    </lineage>
</organism>
<dbReference type="GO" id="GO:0016853">
    <property type="term" value="F:isomerase activity"/>
    <property type="evidence" value="ECO:0007669"/>
    <property type="project" value="UniProtKB-KW"/>
</dbReference>
<dbReference type="Gene3D" id="3.10.310.10">
    <property type="entry name" value="Diaminopimelate Epimerase, Chain A, domain 1"/>
    <property type="match status" value="1"/>
</dbReference>
<evidence type="ECO:0000313" key="5">
    <source>
        <dbReference type="Proteomes" id="UP000237061"/>
    </source>
</evidence>
<protein>
    <recommendedName>
        <fullName evidence="6">PhzF family phenazine biosynthesis protein</fullName>
    </recommendedName>
</protein>
<proteinExistence type="inferred from homology"/>
<evidence type="ECO:0000256" key="3">
    <source>
        <dbReference type="SAM" id="MobiDB-lite"/>
    </source>
</evidence>
<comment type="caution">
    <text evidence="4">The sequence shown here is derived from an EMBL/GenBank/DDBJ whole genome shotgun (WGS) entry which is preliminary data.</text>
</comment>
<accession>A0A2S3ZRK8</accession>
<dbReference type="SUPFAM" id="SSF54506">
    <property type="entry name" value="Diaminopimelate epimerase-like"/>
    <property type="match status" value="1"/>
</dbReference>
<feature type="compositionally biased region" description="Low complexity" evidence="3">
    <location>
        <begin position="1"/>
        <end position="13"/>
    </location>
</feature>
<dbReference type="RefSeq" id="WP_103467562.1">
    <property type="nucleotide sequence ID" value="NZ_PPXC01000026.1"/>
</dbReference>
<dbReference type="EMBL" id="PPXC01000026">
    <property type="protein sequence ID" value="POH71632.1"/>
    <property type="molecule type" value="Genomic_DNA"/>
</dbReference>
<dbReference type="GO" id="GO:0005737">
    <property type="term" value="C:cytoplasm"/>
    <property type="evidence" value="ECO:0007669"/>
    <property type="project" value="TreeGrafter"/>
</dbReference>
<dbReference type="PANTHER" id="PTHR13774">
    <property type="entry name" value="PHENAZINE BIOSYNTHESIS PROTEIN"/>
    <property type="match status" value="1"/>
</dbReference>
<sequence length="170" mass="17994">MNPSSSHCAHSSSTQHTDVGLGAGAGLSEDPVTGSAHCQLAPLWAERLGKQEMMARQASARGGTVPIEFAGERTILTGVVFASWKALRSFLAEAIPGAGFPHCRSTSLPSMPSAEPTFNGRDLESTVPARVPAADIPVDLVAVNALSDPTGRCRTGLRDCLWQSERHDFR</sequence>
<dbReference type="PANTHER" id="PTHR13774:SF17">
    <property type="entry name" value="PHENAZINE BIOSYNTHESIS-LIKE DOMAIN-CONTAINING PROTEIN"/>
    <property type="match status" value="1"/>
</dbReference>
<gene>
    <name evidence="4" type="ORF">CVS27_19770</name>
</gene>
<evidence type="ECO:0008006" key="6">
    <source>
        <dbReference type="Google" id="ProtNLM"/>
    </source>
</evidence>
<dbReference type="InterPro" id="IPR003719">
    <property type="entry name" value="Phenazine_PhzF-like"/>
</dbReference>
<dbReference type="OrthoDB" id="9788221at2"/>
<dbReference type="Proteomes" id="UP000237061">
    <property type="component" value="Unassembled WGS sequence"/>
</dbReference>
<name>A0A2S3ZRK8_ARTGL</name>